<dbReference type="PANTHER" id="PTHR30579:SF7">
    <property type="entry name" value="HTH-TYPE TRANSCRIPTIONAL REGULATOR LRHA-RELATED"/>
    <property type="match status" value="1"/>
</dbReference>
<keyword evidence="7" id="KW-1185">Reference proteome</keyword>
<dbReference type="PANTHER" id="PTHR30579">
    <property type="entry name" value="TRANSCRIPTIONAL REGULATOR"/>
    <property type="match status" value="1"/>
</dbReference>
<keyword evidence="2" id="KW-0805">Transcription regulation</keyword>
<feature type="domain" description="HTH lysR-type" evidence="5">
    <location>
        <begin position="3"/>
        <end position="61"/>
    </location>
</feature>
<dbReference type="SUPFAM" id="SSF46785">
    <property type="entry name" value="Winged helix' DNA-binding domain"/>
    <property type="match status" value="1"/>
</dbReference>
<evidence type="ECO:0000313" key="7">
    <source>
        <dbReference type="Proteomes" id="UP000193224"/>
    </source>
</evidence>
<proteinExistence type="inferred from homology"/>
<evidence type="ECO:0000256" key="1">
    <source>
        <dbReference type="ARBA" id="ARBA00009437"/>
    </source>
</evidence>
<dbReference type="Proteomes" id="UP000193224">
    <property type="component" value="Unassembled WGS sequence"/>
</dbReference>
<dbReference type="InterPro" id="IPR000847">
    <property type="entry name" value="LysR_HTH_N"/>
</dbReference>
<dbReference type="Gene3D" id="1.10.10.10">
    <property type="entry name" value="Winged helix-like DNA-binding domain superfamily/Winged helix DNA-binding domain"/>
    <property type="match status" value="1"/>
</dbReference>
<dbReference type="GO" id="GO:0003677">
    <property type="term" value="F:DNA binding"/>
    <property type="evidence" value="ECO:0007669"/>
    <property type="project" value="UniProtKB-KW"/>
</dbReference>
<dbReference type="RefSeq" id="WP_085800872.1">
    <property type="nucleotide sequence ID" value="NZ_FWXB01000010.1"/>
</dbReference>
<name>A0A1X7BTN3_9RHOB</name>
<dbReference type="PROSITE" id="PS50931">
    <property type="entry name" value="HTH_LYSR"/>
    <property type="match status" value="1"/>
</dbReference>
<comment type="similarity">
    <text evidence="1">Belongs to the LysR transcriptional regulatory family.</text>
</comment>
<evidence type="ECO:0000256" key="2">
    <source>
        <dbReference type="ARBA" id="ARBA00023015"/>
    </source>
</evidence>
<dbReference type="InterPro" id="IPR005119">
    <property type="entry name" value="LysR_subst-bd"/>
</dbReference>
<dbReference type="Pfam" id="PF00126">
    <property type="entry name" value="HTH_1"/>
    <property type="match status" value="1"/>
</dbReference>
<dbReference type="Gene3D" id="3.40.190.10">
    <property type="entry name" value="Periplasmic binding protein-like II"/>
    <property type="match status" value="2"/>
</dbReference>
<organism evidence="6 7">
    <name type="scientific">Roseovarius aestuarii</name>
    <dbReference type="NCBI Taxonomy" id="475083"/>
    <lineage>
        <taxon>Bacteria</taxon>
        <taxon>Pseudomonadati</taxon>
        <taxon>Pseudomonadota</taxon>
        <taxon>Alphaproteobacteria</taxon>
        <taxon>Rhodobacterales</taxon>
        <taxon>Roseobacteraceae</taxon>
        <taxon>Roseovarius</taxon>
    </lineage>
</organism>
<sequence>MLLDLDQLRSFAAAADTLNFSEAGLRVGRVQSAISAQIKALEETTGQLLFERGRGKTMSLTPAGEKLLAHAHQMLRLNAAALSDLKQAGAHTAFSVGTTETYALSILPRMLSYFATSHPTVELTVICGTSLQLLQAVEEGKLDLAIVTDQPKSEGKTLIYEDELVWAAGPRFHVDPKTPLPLAFMPVGCEYRRRALKALDTLERPWRMAVNSLSPTGIRAAIRADLAVSAMPVASLEKDYRVLGKPEGLPELDGIRIVAYSHPEEANALANEFAALAAKVI</sequence>
<keyword evidence="3" id="KW-0238">DNA-binding</keyword>
<dbReference type="InterPro" id="IPR036388">
    <property type="entry name" value="WH-like_DNA-bd_sf"/>
</dbReference>
<evidence type="ECO:0000256" key="3">
    <source>
        <dbReference type="ARBA" id="ARBA00023125"/>
    </source>
</evidence>
<dbReference type="EMBL" id="FWXB01000010">
    <property type="protein sequence ID" value="SMC12923.1"/>
    <property type="molecule type" value="Genomic_DNA"/>
</dbReference>
<dbReference type="OrthoDB" id="1631201at2"/>
<evidence type="ECO:0000259" key="5">
    <source>
        <dbReference type="PROSITE" id="PS50931"/>
    </source>
</evidence>
<dbReference type="AlphaFoldDB" id="A0A1X7BTN3"/>
<dbReference type="Pfam" id="PF03466">
    <property type="entry name" value="LysR_substrate"/>
    <property type="match status" value="1"/>
</dbReference>
<dbReference type="InterPro" id="IPR036390">
    <property type="entry name" value="WH_DNA-bd_sf"/>
</dbReference>
<protein>
    <submittedName>
        <fullName evidence="6">HTH-type transcriptional regulator YofA</fullName>
    </submittedName>
</protein>
<keyword evidence="4" id="KW-0804">Transcription</keyword>
<dbReference type="InterPro" id="IPR050176">
    <property type="entry name" value="LTTR"/>
</dbReference>
<evidence type="ECO:0000256" key="4">
    <source>
        <dbReference type="ARBA" id="ARBA00023163"/>
    </source>
</evidence>
<reference evidence="6 7" key="1">
    <citation type="submission" date="2017-03" db="EMBL/GenBank/DDBJ databases">
        <authorList>
            <person name="Afonso C.L."/>
            <person name="Miller P.J."/>
            <person name="Scott M.A."/>
            <person name="Spackman E."/>
            <person name="Goraichik I."/>
            <person name="Dimitrov K.M."/>
            <person name="Suarez D.L."/>
            <person name="Swayne D.E."/>
        </authorList>
    </citation>
    <scope>NUCLEOTIDE SEQUENCE [LARGE SCALE GENOMIC DNA]</scope>
    <source>
        <strain evidence="6 7">CECT 7745</strain>
    </source>
</reference>
<accession>A0A1X7BTN3</accession>
<dbReference type="SUPFAM" id="SSF53850">
    <property type="entry name" value="Periplasmic binding protein-like II"/>
    <property type="match status" value="1"/>
</dbReference>
<evidence type="ECO:0000313" key="6">
    <source>
        <dbReference type="EMBL" id="SMC12923.1"/>
    </source>
</evidence>
<gene>
    <name evidence="6" type="primary">yofA_3</name>
    <name evidence="6" type="ORF">ROA7745_02756</name>
</gene>
<dbReference type="GO" id="GO:0003700">
    <property type="term" value="F:DNA-binding transcription factor activity"/>
    <property type="evidence" value="ECO:0007669"/>
    <property type="project" value="InterPro"/>
</dbReference>